<dbReference type="AlphaFoldDB" id="A0A9E9M0R3"/>
<evidence type="ECO:0000313" key="2">
    <source>
        <dbReference type="Proteomes" id="UP001156215"/>
    </source>
</evidence>
<dbReference type="Pfam" id="PF05728">
    <property type="entry name" value="UPF0227"/>
    <property type="match status" value="1"/>
</dbReference>
<dbReference type="SUPFAM" id="SSF53474">
    <property type="entry name" value="alpha/beta-Hydrolases"/>
    <property type="match status" value="1"/>
</dbReference>
<protein>
    <submittedName>
        <fullName evidence="1">Alpha/beta fold hydrolase</fullName>
    </submittedName>
</protein>
<keyword evidence="1" id="KW-0378">Hydrolase</keyword>
<dbReference type="PANTHER" id="PTHR35602:SF3">
    <property type="entry name" value="ESTERASE YQIA"/>
    <property type="match status" value="1"/>
</dbReference>
<dbReference type="PANTHER" id="PTHR35602">
    <property type="entry name" value="ESTERASE YQIA-RELATED"/>
    <property type="match status" value="1"/>
</dbReference>
<keyword evidence="2" id="KW-1185">Reference proteome</keyword>
<organism evidence="1 2">
    <name type="scientific">Oxalobacter vibrioformis</name>
    <dbReference type="NCBI Taxonomy" id="933080"/>
    <lineage>
        <taxon>Bacteria</taxon>
        <taxon>Pseudomonadati</taxon>
        <taxon>Pseudomonadota</taxon>
        <taxon>Betaproteobacteria</taxon>
        <taxon>Burkholderiales</taxon>
        <taxon>Oxalobacteraceae</taxon>
        <taxon>Oxalobacter</taxon>
    </lineage>
</organism>
<gene>
    <name evidence="1" type="ORF">NB640_05280</name>
</gene>
<evidence type="ECO:0000313" key="1">
    <source>
        <dbReference type="EMBL" id="WAW11047.1"/>
    </source>
</evidence>
<reference evidence="1" key="1">
    <citation type="journal article" date="2022" name="Front. Microbiol.">
        <title>New perspectives on an old grouping: The genomic and phenotypic variability of Oxalobacter formigenes and the implications for calcium oxalate stone prevention.</title>
        <authorList>
            <person name="Chmiel J.A."/>
            <person name="Carr C."/>
            <person name="Stuivenberg G.A."/>
            <person name="Venema R."/>
            <person name="Chanyi R.M."/>
            <person name="Al K.F."/>
            <person name="Giguere D."/>
            <person name="Say H."/>
            <person name="Akouris P.P."/>
            <person name="Dominguez Romero S.A."/>
            <person name="Kwong A."/>
            <person name="Tai V."/>
            <person name="Koval S.F."/>
            <person name="Razvi H."/>
            <person name="Bjazevic J."/>
            <person name="Burton J.P."/>
        </authorList>
    </citation>
    <scope>NUCLEOTIDE SEQUENCE</scope>
    <source>
        <strain evidence="1">WoOx3</strain>
    </source>
</reference>
<dbReference type="EMBL" id="CP098242">
    <property type="protein sequence ID" value="WAW11047.1"/>
    <property type="molecule type" value="Genomic_DNA"/>
</dbReference>
<dbReference type="InterPro" id="IPR008886">
    <property type="entry name" value="UPF0227/Esterase_YqiA"/>
</dbReference>
<proteinExistence type="predicted"/>
<dbReference type="InterPro" id="IPR029058">
    <property type="entry name" value="AB_hydrolase_fold"/>
</dbReference>
<name>A0A9E9M0R3_9BURK</name>
<sequence>MILYLHGFRSSPASFKAQAAADYMSRQGLSGRFFCPQLPESPFSSVSLASQLMEGHDPARILLIGSSLGGYYATFLAERTGCKAVLLNPVVDPWHVKAGTDNPPDTLELADWEMDREKYADELRRFQVRRITRPERYFLIAATGDELLDYRQMCAHYEKARQIIIDGSDHSLSEFPDYLDEILAFGSLQPV</sequence>
<accession>A0A9E9M0R3</accession>
<dbReference type="Gene3D" id="3.40.50.1820">
    <property type="entry name" value="alpha/beta hydrolase"/>
    <property type="match status" value="1"/>
</dbReference>
<dbReference type="Proteomes" id="UP001156215">
    <property type="component" value="Chromosome"/>
</dbReference>
<dbReference type="GO" id="GO:0016787">
    <property type="term" value="F:hydrolase activity"/>
    <property type="evidence" value="ECO:0007669"/>
    <property type="project" value="UniProtKB-KW"/>
</dbReference>
<dbReference type="KEGG" id="ovb:NB640_05280"/>
<dbReference type="RefSeq" id="WP_269310148.1">
    <property type="nucleotide sequence ID" value="NZ_CP098242.1"/>
</dbReference>